<evidence type="ECO:0000313" key="2">
    <source>
        <dbReference type="Proteomes" id="UP000582213"/>
    </source>
</evidence>
<dbReference type="EMBL" id="JACHFY010000051">
    <property type="protein sequence ID" value="MBB5255198.1"/>
    <property type="molecule type" value="Genomic_DNA"/>
</dbReference>
<evidence type="ECO:0000313" key="1">
    <source>
        <dbReference type="EMBL" id="MBB5255198.1"/>
    </source>
</evidence>
<dbReference type="Proteomes" id="UP000582213">
    <property type="component" value="Unassembled WGS sequence"/>
</dbReference>
<proteinExistence type="predicted"/>
<gene>
    <name evidence="1" type="ORF">HNQ62_002973</name>
</gene>
<organism evidence="1 2">
    <name type="scientific">Sulfurisphaera ohwakuensis</name>
    <dbReference type="NCBI Taxonomy" id="69656"/>
    <lineage>
        <taxon>Archaea</taxon>
        <taxon>Thermoproteota</taxon>
        <taxon>Thermoprotei</taxon>
        <taxon>Sulfolobales</taxon>
        <taxon>Sulfolobaceae</taxon>
        <taxon>Sulfurisphaera</taxon>
    </lineage>
</organism>
<accession>A0A7J9RW15</accession>
<protein>
    <submittedName>
        <fullName evidence="1">Uncharacterized protein</fullName>
    </submittedName>
</protein>
<dbReference type="AlphaFoldDB" id="A0A7J9RW15"/>
<sequence>MIHIIDYTWLYIEFLALNSTVLKIEFYAGPTSF</sequence>
<reference evidence="1 2" key="1">
    <citation type="submission" date="2020-08" db="EMBL/GenBank/DDBJ databases">
        <title>Genomic Encyclopedia of Type Strains, Phase IV (KMG-IV): sequencing the most valuable type-strain genomes for metagenomic binning, comparative biology and taxonomic classification.</title>
        <authorList>
            <person name="Goeker M."/>
        </authorList>
    </citation>
    <scope>NUCLEOTIDE SEQUENCE [LARGE SCALE GENOMIC DNA]</scope>
    <source>
        <strain evidence="1 2">DSM 12421</strain>
    </source>
</reference>
<name>A0A7J9RW15_SULOH</name>
<comment type="caution">
    <text evidence="1">The sequence shown here is derived from an EMBL/GenBank/DDBJ whole genome shotgun (WGS) entry which is preliminary data.</text>
</comment>